<dbReference type="STRING" id="1748243.Tel_10590"/>
<evidence type="ECO:0000256" key="2">
    <source>
        <dbReference type="SAM" id="SignalP"/>
    </source>
</evidence>
<keyword evidence="1 2" id="KW-0732">Signal</keyword>
<keyword evidence="5" id="KW-1185">Reference proteome</keyword>
<protein>
    <submittedName>
        <fullName evidence="4">Phosphate ABC transporter substrate-binding protein</fullName>
    </submittedName>
</protein>
<dbReference type="SUPFAM" id="SSF53850">
    <property type="entry name" value="Periplasmic binding protein-like II"/>
    <property type="match status" value="1"/>
</dbReference>
<dbReference type="CDD" id="cd13654">
    <property type="entry name" value="PBP2_phosphate_like_2"/>
    <property type="match status" value="1"/>
</dbReference>
<dbReference type="Gene3D" id="3.40.190.10">
    <property type="entry name" value="Periplasmic binding protein-like II"/>
    <property type="match status" value="2"/>
</dbReference>
<dbReference type="InterPro" id="IPR050811">
    <property type="entry name" value="Phosphate_ABC_transporter"/>
</dbReference>
<dbReference type="AlphaFoldDB" id="A0A0S2TEG9"/>
<dbReference type="KEGG" id="tee:Tel_10590"/>
<accession>A0A0S2TEG9</accession>
<feature type="domain" description="PBP" evidence="3">
    <location>
        <begin position="19"/>
        <end position="311"/>
    </location>
</feature>
<evidence type="ECO:0000256" key="1">
    <source>
        <dbReference type="ARBA" id="ARBA00022729"/>
    </source>
</evidence>
<evidence type="ECO:0000259" key="3">
    <source>
        <dbReference type="Pfam" id="PF12849"/>
    </source>
</evidence>
<organism evidence="4 5">
    <name type="scientific">Candidatus Tenderia electrophaga</name>
    <dbReference type="NCBI Taxonomy" id="1748243"/>
    <lineage>
        <taxon>Bacteria</taxon>
        <taxon>Pseudomonadati</taxon>
        <taxon>Pseudomonadota</taxon>
        <taxon>Gammaproteobacteria</taxon>
        <taxon>Candidatus Tenderiales</taxon>
        <taxon>Candidatus Tenderiaceae</taxon>
        <taxon>Candidatus Tenderia</taxon>
    </lineage>
</organism>
<dbReference type="InterPro" id="IPR024370">
    <property type="entry name" value="PBP_domain"/>
</dbReference>
<proteinExistence type="predicted"/>
<dbReference type="EMBL" id="CP013099">
    <property type="protein sequence ID" value="ALP53548.1"/>
    <property type="molecule type" value="Genomic_DNA"/>
</dbReference>
<gene>
    <name evidence="4" type="ORF">Tel_10590</name>
</gene>
<name>A0A0S2TEG9_9GAMM</name>
<dbReference type="Pfam" id="PF12849">
    <property type="entry name" value="PBP_like_2"/>
    <property type="match status" value="1"/>
</dbReference>
<evidence type="ECO:0000313" key="5">
    <source>
        <dbReference type="Proteomes" id="UP000055136"/>
    </source>
</evidence>
<reference evidence="4" key="1">
    <citation type="submission" date="2015-10" db="EMBL/GenBank/DDBJ databases">
        <title>Description of Candidatus Tenderia electrophaga gen. nov, sp. nov., an Uncultivated Electroautotroph from a Biocathode Enrichment.</title>
        <authorList>
            <person name="Eddie B.J."/>
            <person name="Malanoski A.P."/>
            <person name="Wang Z."/>
            <person name="Hall R.J."/>
            <person name="Oh S.D."/>
            <person name="Heiner C."/>
            <person name="Lin B."/>
            <person name="Strycharz-Glaven S.M."/>
        </authorList>
    </citation>
    <scope>NUCLEOTIDE SEQUENCE [LARGE SCALE GENOMIC DNA]</scope>
    <source>
        <strain evidence="4">NRL1</strain>
    </source>
</reference>
<feature type="chain" id="PRO_5006604927" evidence="2">
    <location>
        <begin position="23"/>
        <end position="348"/>
    </location>
</feature>
<dbReference type="PANTHER" id="PTHR30570">
    <property type="entry name" value="PERIPLASMIC PHOSPHATE BINDING COMPONENT OF PHOSPHATE ABC TRANSPORTER"/>
    <property type="match status" value="1"/>
</dbReference>
<dbReference type="PANTHER" id="PTHR30570:SF1">
    <property type="entry name" value="PHOSPHATE-BINDING PROTEIN PSTS"/>
    <property type="match status" value="1"/>
</dbReference>
<feature type="signal peptide" evidence="2">
    <location>
        <begin position="1"/>
        <end position="22"/>
    </location>
</feature>
<sequence>MFKHSLASSLILAGGMIGTAQADSSRDYISIVGSSTVYPFATVVAEQFGKTSKYKTPKIESTGSGGGLKLFCAGVGVEHPDITNASRRIKSSEVKMCEKNGVKEIIEVKIGYDGIAIANSKAAPQLDLQLKDIFLALAKDVPNPNGKQELVPNPYKTWKQVNASLPDIEIEVLGPPPTSGTRDAFAELALEGGCKTFDWIKAIKKEDKSRYKSICHTVREDGAYVEAGENDNLIVQKLESNADALGVFGYSFLDQNRDKVQGSAIDGVRPKFDSIADGSYPVSRPLYFYAKKAHVGVIPGMKEYLAEFTSNKAWGEEGYLADRGLVPMPKAERNTFAQDAKQLDTLKM</sequence>
<evidence type="ECO:0000313" key="4">
    <source>
        <dbReference type="EMBL" id="ALP53548.1"/>
    </source>
</evidence>
<dbReference type="Proteomes" id="UP000055136">
    <property type="component" value="Chromosome"/>
</dbReference>